<feature type="compositionally biased region" description="Low complexity" evidence="1">
    <location>
        <begin position="606"/>
        <end position="650"/>
    </location>
</feature>
<evidence type="ECO:0000256" key="2">
    <source>
        <dbReference type="SAM" id="Phobius"/>
    </source>
</evidence>
<evidence type="ECO:0000313" key="5">
    <source>
        <dbReference type="EMBL" id="AEH09548.1"/>
    </source>
</evidence>
<dbReference type="Gene3D" id="3.30.450.40">
    <property type="match status" value="2"/>
</dbReference>
<dbReference type="PANTHER" id="PTHR33121:SF70">
    <property type="entry name" value="SIGNALING PROTEIN YKOW"/>
    <property type="match status" value="1"/>
</dbReference>
<dbReference type="RefSeq" id="WP_013873482.1">
    <property type="nucleotide sequence ID" value="NC_015656.1"/>
</dbReference>
<dbReference type="Pfam" id="PF01590">
    <property type="entry name" value="GAF"/>
    <property type="match status" value="2"/>
</dbReference>
<dbReference type="SUPFAM" id="SSF141868">
    <property type="entry name" value="EAL domain-like"/>
    <property type="match status" value="1"/>
</dbReference>
<dbReference type="Gene3D" id="3.20.20.450">
    <property type="entry name" value="EAL domain"/>
    <property type="match status" value="1"/>
</dbReference>
<dbReference type="InterPro" id="IPR003018">
    <property type="entry name" value="GAF"/>
</dbReference>
<dbReference type="SMART" id="SM00267">
    <property type="entry name" value="GGDEF"/>
    <property type="match status" value="1"/>
</dbReference>
<dbReference type="InterPro" id="IPR000160">
    <property type="entry name" value="GGDEF_dom"/>
</dbReference>
<keyword evidence="2" id="KW-0812">Transmembrane</keyword>
<dbReference type="GO" id="GO:0071111">
    <property type="term" value="F:cyclic-guanylate-specific phosphodiesterase activity"/>
    <property type="evidence" value="ECO:0007669"/>
    <property type="project" value="InterPro"/>
</dbReference>
<dbReference type="InterPro" id="IPR029787">
    <property type="entry name" value="Nucleotide_cyclase"/>
</dbReference>
<name>F8AYB2_9ACTN</name>
<dbReference type="InterPro" id="IPR029016">
    <property type="entry name" value="GAF-like_dom_sf"/>
</dbReference>
<dbReference type="InterPro" id="IPR035919">
    <property type="entry name" value="EAL_sf"/>
</dbReference>
<dbReference type="PANTHER" id="PTHR33121">
    <property type="entry name" value="CYCLIC DI-GMP PHOSPHODIESTERASE PDEF"/>
    <property type="match status" value="1"/>
</dbReference>
<dbReference type="Proteomes" id="UP000001549">
    <property type="component" value="Chromosome"/>
</dbReference>
<dbReference type="PROSITE" id="PS50887">
    <property type="entry name" value="GGDEF"/>
    <property type="match status" value="1"/>
</dbReference>
<evidence type="ECO:0000256" key="1">
    <source>
        <dbReference type="SAM" id="MobiDB-lite"/>
    </source>
</evidence>
<keyword evidence="2" id="KW-0472">Membrane</keyword>
<feature type="transmembrane region" description="Helical" evidence="2">
    <location>
        <begin position="12"/>
        <end position="33"/>
    </location>
</feature>
<dbReference type="NCBIfam" id="TIGR00254">
    <property type="entry name" value="GGDEF"/>
    <property type="match status" value="1"/>
</dbReference>
<feature type="transmembrane region" description="Helical" evidence="2">
    <location>
        <begin position="65"/>
        <end position="84"/>
    </location>
</feature>
<dbReference type="InterPro" id="IPR050706">
    <property type="entry name" value="Cyclic-di-GMP_PDE-like"/>
</dbReference>
<accession>F8AYB2</accession>
<dbReference type="CDD" id="cd01949">
    <property type="entry name" value="GGDEF"/>
    <property type="match status" value="1"/>
</dbReference>
<dbReference type="PROSITE" id="PS50883">
    <property type="entry name" value="EAL"/>
    <property type="match status" value="1"/>
</dbReference>
<dbReference type="eggNOG" id="COG5001">
    <property type="taxonomic scope" value="Bacteria"/>
</dbReference>
<keyword evidence="6" id="KW-1185">Reference proteome</keyword>
<dbReference type="InterPro" id="IPR001633">
    <property type="entry name" value="EAL_dom"/>
</dbReference>
<dbReference type="InterPro" id="IPR043128">
    <property type="entry name" value="Rev_trsase/Diguanyl_cyclase"/>
</dbReference>
<dbReference type="EMBL" id="CP002801">
    <property type="protein sequence ID" value="AEH09548.1"/>
    <property type="molecule type" value="Genomic_DNA"/>
</dbReference>
<dbReference type="Pfam" id="PF00563">
    <property type="entry name" value="EAL"/>
    <property type="match status" value="1"/>
</dbReference>
<proteinExistence type="predicted"/>
<feature type="domain" description="GGDEF" evidence="4">
    <location>
        <begin position="196"/>
        <end position="335"/>
    </location>
</feature>
<organism evidence="5 6">
    <name type="scientific">Candidatus Protofrankia datiscae</name>
    <dbReference type="NCBI Taxonomy" id="2716812"/>
    <lineage>
        <taxon>Bacteria</taxon>
        <taxon>Bacillati</taxon>
        <taxon>Actinomycetota</taxon>
        <taxon>Actinomycetes</taxon>
        <taxon>Frankiales</taxon>
        <taxon>Frankiaceae</taxon>
        <taxon>Protofrankia</taxon>
    </lineage>
</organism>
<reference evidence="5 6" key="1">
    <citation type="submission" date="2011-05" db="EMBL/GenBank/DDBJ databases">
        <title>Complete sequence of chromosome of Frankia symbiont of Datisca glomerata.</title>
        <authorList>
            <consortium name="US DOE Joint Genome Institute"/>
            <person name="Lucas S."/>
            <person name="Han J."/>
            <person name="Lapidus A."/>
            <person name="Cheng J.-F."/>
            <person name="Goodwin L."/>
            <person name="Pitluck S."/>
            <person name="Peters L."/>
            <person name="Mikhailova N."/>
            <person name="Chertkov O."/>
            <person name="Teshima H."/>
            <person name="Han C."/>
            <person name="Tapia R."/>
            <person name="Land M."/>
            <person name="Hauser L."/>
            <person name="Kyrpides N."/>
            <person name="Ivanova N."/>
            <person name="Pagani I."/>
            <person name="Berry A."/>
            <person name="Pawlowski K."/>
            <person name="Persson T."/>
            <person name="Vanden Heuvel B."/>
            <person name="Benson D."/>
            <person name="Woyke T."/>
        </authorList>
    </citation>
    <scope>NUCLEOTIDE SEQUENCE [LARGE SCALE GENOMIC DNA]</scope>
    <source>
        <strain evidence="6">4085684</strain>
    </source>
</reference>
<evidence type="ECO:0000259" key="4">
    <source>
        <dbReference type="PROSITE" id="PS50887"/>
    </source>
</evidence>
<feature type="transmembrane region" description="Helical" evidence="2">
    <location>
        <begin position="96"/>
        <end position="122"/>
    </location>
</feature>
<dbReference type="KEGG" id="fsy:FsymDg_2136"/>
<dbReference type="SUPFAM" id="SSF55073">
    <property type="entry name" value="Nucleotide cyclase"/>
    <property type="match status" value="1"/>
</dbReference>
<keyword evidence="2" id="KW-1133">Transmembrane helix</keyword>
<gene>
    <name evidence="5" type="ordered locus">FsymDg_2136</name>
</gene>
<dbReference type="eggNOG" id="COG3706">
    <property type="taxonomic scope" value="Bacteria"/>
</dbReference>
<sequence length="1200" mass="125270">MSLSFFTDRRLFLIVLSAVGIVAFTALALLPGSPGQGQLATWLAVAISTANLLTAVLLTRIRPGAHRLLVFSSVLAVTIALGGSDSGRDSDLYLLWYFWIAAYAAMVSRLRVALLHALVVSAGAVLGVALKGDLYAGGAAAVMAIVTIVATTLVTFWVGRWNHLLVVRDLLTGLANRAGLAHVAQPAIAQAVATGRHAVLVLLDINRFREVNDALGHPAGDRLLQVVARQLRNVATDPALVGRLGGDEFAVVLCGLELSDEPAAAHEHLRAIGRTVIRQLRGPFRIDGVDVEVEVSAGVAAAPMHGTTLGTLLPAADAALHAAGRESERVGVWDAGMGGVCPSELALHAQLRAAITGGELVLHYQPLLSRQTGRIAGVEALLRWRHPSRGLLAPGSFLPMAERSTLIIDLTEWVLDEALRQCADWARAGEHIPVSVNLSARMLVRDDLPDLVSETLSRHGLPADVLTLEITESALVTQPARAAAMLRELRTRGVKLSLDDFGTGYSSMEILKALPFDEVKIDKGFVSDAHGSLPDVAIVRSVLELGHRLGLRVVGEGVEDARAMRMLMELGCDLLQGDAISSPQPPSAHLLTVLRAGACEVPPAPVGATGPQPGGAARPGGTEPGAAASDSAPAAGGGPAAAEPVAAASATGDGLVPEEASGASCGLAPARGPRAGGGPGPGPGDTEPLAALTPADEPARHGAPPGHKLLEPDRDDAFDEIATLAARLCATPVAFVAFRNADRQWRRAWYGSTATELPREALLDLVDLNTPDGPAVVEIPDIAGDPRFARLAALGPSSPFRFYAAAPIRTPDHTVIGHVAVLDRVARALTPGQKESLAALGRQNAHLLAARRAVCMVDQVTTALGTLDQFWYPDHLDPAVSTVAEVSRSLLDADAVSLLLADMPGSTVFHVAASATRPDEDTMISPGARFTESDETGIGTVLRTRAPVFFPDVSTSWPFPHQVVRRPHIASALLVPIPGEGGLIGLVAACWAATRARVDQAGLRAVTLLGGQAGHTLARLRTAQVRVREIGVDPDTGLTSRDRFLTVLQGLPAGTAVCLFGVPDHRQGEAFVRADEYVLRHFAAGLRAAAGAGVELARWSHNRFVAALPADSNVEPDTLLTRLRSSGDIAAAAPFAVGVATTRPDQPPSAALHDAEGSLRDALRATSAMTGRAGSMPYNGAGQNGAGYGDAGHDRVGVWA</sequence>
<dbReference type="SMART" id="SM00065">
    <property type="entry name" value="GAF"/>
    <property type="match status" value="2"/>
</dbReference>
<protein>
    <submittedName>
        <fullName evidence="5">Diguanylate cyclase/phosphodiesterase with GAF sensor</fullName>
    </submittedName>
</protein>
<dbReference type="Pfam" id="PF00990">
    <property type="entry name" value="GGDEF"/>
    <property type="match status" value="1"/>
</dbReference>
<feature type="transmembrane region" description="Helical" evidence="2">
    <location>
        <begin position="39"/>
        <end position="58"/>
    </location>
</feature>
<feature type="region of interest" description="Disordered" evidence="1">
    <location>
        <begin position="604"/>
        <end position="710"/>
    </location>
</feature>
<feature type="domain" description="EAL" evidence="3">
    <location>
        <begin position="344"/>
        <end position="597"/>
    </location>
</feature>
<dbReference type="SUPFAM" id="SSF55781">
    <property type="entry name" value="GAF domain-like"/>
    <property type="match status" value="2"/>
</dbReference>
<dbReference type="Gene3D" id="3.30.70.270">
    <property type="match status" value="1"/>
</dbReference>
<evidence type="ECO:0000313" key="6">
    <source>
        <dbReference type="Proteomes" id="UP000001549"/>
    </source>
</evidence>
<dbReference type="HOGENOM" id="CLU_270834_0_0_11"/>
<dbReference type="eggNOG" id="COG2203">
    <property type="taxonomic scope" value="Bacteria"/>
</dbReference>
<dbReference type="CDD" id="cd01948">
    <property type="entry name" value="EAL"/>
    <property type="match status" value="1"/>
</dbReference>
<evidence type="ECO:0000259" key="3">
    <source>
        <dbReference type="PROSITE" id="PS50883"/>
    </source>
</evidence>
<dbReference type="AlphaFoldDB" id="F8AYB2"/>
<feature type="transmembrane region" description="Helical" evidence="2">
    <location>
        <begin position="134"/>
        <end position="158"/>
    </location>
</feature>
<dbReference type="STRING" id="656024.FsymDg_2136"/>
<dbReference type="SMART" id="SM00052">
    <property type="entry name" value="EAL"/>
    <property type="match status" value="1"/>
</dbReference>